<dbReference type="InterPro" id="IPR006015">
    <property type="entry name" value="Universal_stress_UspA"/>
</dbReference>
<dbReference type="CDD" id="cd00293">
    <property type="entry name" value="USP-like"/>
    <property type="match status" value="2"/>
</dbReference>
<comment type="similarity">
    <text evidence="1">Belongs to the universal stress protein A family.</text>
</comment>
<dbReference type="Proteomes" id="UP000509750">
    <property type="component" value="Chromosome"/>
</dbReference>
<feature type="domain" description="UspA" evidence="2">
    <location>
        <begin position="6"/>
        <end position="138"/>
    </location>
</feature>
<dbReference type="Gene3D" id="3.40.50.620">
    <property type="entry name" value="HUPs"/>
    <property type="match status" value="2"/>
</dbReference>
<dbReference type="GeneID" id="56028793"/>
<dbReference type="KEGG" id="halg:HUG10_08130"/>
<evidence type="ECO:0000313" key="3">
    <source>
        <dbReference type="EMBL" id="QLG27521.1"/>
    </source>
</evidence>
<dbReference type="AlphaFoldDB" id="A0A7D5K158"/>
<proteinExistence type="inferred from homology"/>
<dbReference type="InterPro" id="IPR014729">
    <property type="entry name" value="Rossmann-like_a/b/a_fold"/>
</dbReference>
<evidence type="ECO:0000313" key="4">
    <source>
        <dbReference type="Proteomes" id="UP000509750"/>
    </source>
</evidence>
<keyword evidence="4" id="KW-1185">Reference proteome</keyword>
<dbReference type="Pfam" id="PF00582">
    <property type="entry name" value="Usp"/>
    <property type="match status" value="2"/>
</dbReference>
<protein>
    <submittedName>
        <fullName evidence="3">Universal stress protein</fullName>
    </submittedName>
</protein>
<dbReference type="EMBL" id="CP058529">
    <property type="protein sequence ID" value="QLG27521.1"/>
    <property type="molecule type" value="Genomic_DNA"/>
</dbReference>
<evidence type="ECO:0000256" key="1">
    <source>
        <dbReference type="ARBA" id="ARBA00008791"/>
    </source>
</evidence>
<dbReference type="OrthoDB" id="105697at2157"/>
<dbReference type="SUPFAM" id="SSF52402">
    <property type="entry name" value="Adenine nucleotide alpha hydrolases-like"/>
    <property type="match status" value="2"/>
</dbReference>
<gene>
    <name evidence="3" type="ORF">HUG10_08130</name>
</gene>
<dbReference type="RefSeq" id="WP_179169096.1">
    <property type="nucleotide sequence ID" value="NZ_CP058529.1"/>
</dbReference>
<dbReference type="PANTHER" id="PTHR46268">
    <property type="entry name" value="STRESS RESPONSE PROTEIN NHAX"/>
    <property type="match status" value="1"/>
</dbReference>
<feature type="domain" description="UspA" evidence="2">
    <location>
        <begin position="147"/>
        <end position="290"/>
    </location>
</feature>
<dbReference type="InterPro" id="IPR006016">
    <property type="entry name" value="UspA"/>
</dbReference>
<dbReference type="PANTHER" id="PTHR46268:SF6">
    <property type="entry name" value="UNIVERSAL STRESS PROTEIN UP12"/>
    <property type="match status" value="1"/>
</dbReference>
<organism evidence="3 4">
    <name type="scientific">Halorarum halophilum</name>
    <dbReference type="NCBI Taxonomy" id="2743090"/>
    <lineage>
        <taxon>Archaea</taxon>
        <taxon>Methanobacteriati</taxon>
        <taxon>Methanobacteriota</taxon>
        <taxon>Stenosarchaea group</taxon>
        <taxon>Halobacteria</taxon>
        <taxon>Halobacteriales</taxon>
        <taxon>Haloferacaceae</taxon>
        <taxon>Halorarum</taxon>
    </lineage>
</organism>
<name>A0A7D5K158_9EURY</name>
<sequence>MTTHEFDELLVPTDGSETADAALDVAVSLASHIGARVHLLSVVNPYVLSRVTDVEEHRAEARQLVSDAAERVREAGVDVETAVRKGSEHEEIREYVEEHGIDAVVMGTHGRTGVKRALVGSVTEKVVRRVGVPVLTVREPIPEFRPDRVLLPTDGSDAAAAAERVALWLADEYGATVEALSVVETPTLTTASDPAGMTGDAIDEVRGVLTEQAEDAVESVEEDGEAAGVTVETAVGEGRTHERILTAAEERDADLIVIGSHGRGGVERFVLGSVAEKVLRLADRPVLVVPSEGAGGTAG</sequence>
<evidence type="ECO:0000259" key="2">
    <source>
        <dbReference type="Pfam" id="PF00582"/>
    </source>
</evidence>
<dbReference type="PRINTS" id="PR01438">
    <property type="entry name" value="UNVRSLSTRESS"/>
</dbReference>
<reference evidence="3 4" key="1">
    <citation type="submission" date="2020-07" db="EMBL/GenBank/DDBJ databases">
        <title>Gai3-2, isolated from salt lake.</title>
        <authorList>
            <person name="Cui H."/>
            <person name="Shi X."/>
        </authorList>
    </citation>
    <scope>NUCLEOTIDE SEQUENCE [LARGE SCALE GENOMIC DNA]</scope>
    <source>
        <strain evidence="3 4">Gai3-2</strain>
    </source>
</reference>
<accession>A0A7D5K158</accession>